<keyword evidence="5" id="KW-0779">Telomere</keyword>
<dbReference type="GO" id="GO:0003677">
    <property type="term" value="F:DNA binding"/>
    <property type="evidence" value="ECO:0007669"/>
    <property type="project" value="UniProtKB-KW"/>
</dbReference>
<evidence type="ECO:0000256" key="6">
    <source>
        <dbReference type="ARBA" id="ARBA00023125"/>
    </source>
</evidence>
<gene>
    <name evidence="9" type="ORF">ILEXP_LOCUS21906</name>
</gene>
<evidence type="ECO:0000256" key="2">
    <source>
        <dbReference type="ARBA" id="ARBA00004574"/>
    </source>
</evidence>
<evidence type="ECO:0000259" key="8">
    <source>
        <dbReference type="Pfam" id="PF16686"/>
    </source>
</evidence>
<sequence>MHAKLAHVGHLSSFIVEIKKFGSNNDLSLKEIREGERFNLIVKVLHISEVIKDEWMLFVWDGTDAPPLPIETKLEDETENPLPLQLEPCPVSRDILCTFPAVGTVLRVIVDQGDEKLGLHLVKAGRWVKLSNIKCEVRDGLWRGVLMPFTKLRYLPDDDDLIIHCQRIYDERVASKWRRMPLLSFPWPSYITETGYPDVPFVTLMNVLNYTEVLHLFSTSI</sequence>
<organism evidence="9 10">
    <name type="scientific">Ilex paraguariensis</name>
    <name type="common">yerba mate</name>
    <dbReference type="NCBI Taxonomy" id="185542"/>
    <lineage>
        <taxon>Eukaryota</taxon>
        <taxon>Viridiplantae</taxon>
        <taxon>Streptophyta</taxon>
        <taxon>Embryophyta</taxon>
        <taxon>Tracheophyta</taxon>
        <taxon>Spermatophyta</taxon>
        <taxon>Magnoliopsida</taxon>
        <taxon>eudicotyledons</taxon>
        <taxon>Gunneridae</taxon>
        <taxon>Pentapetalae</taxon>
        <taxon>asterids</taxon>
        <taxon>campanulids</taxon>
        <taxon>Aquifoliales</taxon>
        <taxon>Aquifoliaceae</taxon>
        <taxon>Ilex</taxon>
    </lineage>
</organism>
<dbReference type="PANTHER" id="PTHR14513:SF0">
    <property type="entry name" value="PROTECTION OF TELOMERES PROTEIN 1"/>
    <property type="match status" value="1"/>
</dbReference>
<evidence type="ECO:0000313" key="9">
    <source>
        <dbReference type="EMBL" id="CAK9153618.1"/>
    </source>
</evidence>
<dbReference type="InterPro" id="IPR032042">
    <property type="entry name" value="POT1PC"/>
</dbReference>
<comment type="similarity">
    <text evidence="3">Belongs to the telombin family.</text>
</comment>
<dbReference type="GO" id="GO:0005634">
    <property type="term" value="C:nucleus"/>
    <property type="evidence" value="ECO:0007669"/>
    <property type="project" value="UniProtKB-SubCell"/>
</dbReference>
<dbReference type="EMBL" id="CAUOFW020002425">
    <property type="protein sequence ID" value="CAK9153618.1"/>
    <property type="molecule type" value="Genomic_DNA"/>
</dbReference>
<evidence type="ECO:0000256" key="3">
    <source>
        <dbReference type="ARBA" id="ARBA00008442"/>
    </source>
</evidence>
<evidence type="ECO:0000256" key="1">
    <source>
        <dbReference type="ARBA" id="ARBA00004123"/>
    </source>
</evidence>
<evidence type="ECO:0000256" key="5">
    <source>
        <dbReference type="ARBA" id="ARBA00022895"/>
    </source>
</evidence>
<dbReference type="Pfam" id="PF16686">
    <property type="entry name" value="POT1PC"/>
    <property type="match status" value="1"/>
</dbReference>
<evidence type="ECO:0000256" key="4">
    <source>
        <dbReference type="ARBA" id="ARBA00022454"/>
    </source>
</evidence>
<feature type="domain" description="Protection of telomeres protein 1 ssDNA-binding" evidence="8">
    <location>
        <begin position="29"/>
        <end position="135"/>
    </location>
</feature>
<dbReference type="AlphaFoldDB" id="A0ABC8S8Q9"/>
<dbReference type="InterPro" id="IPR012340">
    <property type="entry name" value="NA-bd_OB-fold"/>
</dbReference>
<keyword evidence="7" id="KW-0539">Nucleus</keyword>
<keyword evidence="4" id="KW-0158">Chromosome</keyword>
<accession>A0ABC8S8Q9</accession>
<dbReference type="PANTHER" id="PTHR14513">
    <property type="entry name" value="PROTECTION OF TELOMERES 1"/>
    <property type="match status" value="1"/>
</dbReference>
<name>A0ABC8S8Q9_9AQUA</name>
<dbReference type="InterPro" id="IPR028389">
    <property type="entry name" value="POT1"/>
</dbReference>
<evidence type="ECO:0000256" key="7">
    <source>
        <dbReference type="ARBA" id="ARBA00023242"/>
    </source>
</evidence>
<dbReference type="GO" id="GO:0000781">
    <property type="term" value="C:chromosome, telomeric region"/>
    <property type="evidence" value="ECO:0007669"/>
    <property type="project" value="UniProtKB-SubCell"/>
</dbReference>
<reference evidence="9 10" key="1">
    <citation type="submission" date="2024-02" db="EMBL/GenBank/DDBJ databases">
        <authorList>
            <person name="Vignale AGUSTIN F."/>
            <person name="Sosa J E."/>
            <person name="Modenutti C."/>
        </authorList>
    </citation>
    <scope>NUCLEOTIDE SEQUENCE [LARGE SCALE GENOMIC DNA]</scope>
</reference>
<dbReference type="SUPFAM" id="SSF50249">
    <property type="entry name" value="Nucleic acid-binding proteins"/>
    <property type="match status" value="1"/>
</dbReference>
<comment type="subcellular location">
    <subcellularLocation>
        <location evidence="2">Chromosome</location>
        <location evidence="2">Telomere</location>
    </subcellularLocation>
    <subcellularLocation>
        <location evidence="1">Nucleus</location>
    </subcellularLocation>
</comment>
<keyword evidence="6" id="KW-0238">DNA-binding</keyword>
<keyword evidence="10" id="KW-1185">Reference proteome</keyword>
<dbReference type="Proteomes" id="UP001642360">
    <property type="component" value="Unassembled WGS sequence"/>
</dbReference>
<comment type="caution">
    <text evidence="9">The sequence shown here is derived from an EMBL/GenBank/DDBJ whole genome shotgun (WGS) entry which is preliminary data.</text>
</comment>
<dbReference type="Gene3D" id="2.40.50.140">
    <property type="entry name" value="Nucleic acid-binding proteins"/>
    <property type="match status" value="1"/>
</dbReference>
<evidence type="ECO:0000313" key="10">
    <source>
        <dbReference type="Proteomes" id="UP001642360"/>
    </source>
</evidence>
<proteinExistence type="inferred from homology"/>
<protein>
    <recommendedName>
        <fullName evidence="8">Protection of telomeres protein 1 ssDNA-binding domain-containing protein</fullName>
    </recommendedName>
</protein>